<reference evidence="13" key="1">
    <citation type="submission" date="2021-01" db="EMBL/GenBank/DDBJ databases">
        <authorList>
            <person name="Corre E."/>
            <person name="Pelletier E."/>
            <person name="Niang G."/>
            <person name="Scheremetjew M."/>
            <person name="Finn R."/>
            <person name="Kale V."/>
            <person name="Holt S."/>
            <person name="Cochrane G."/>
            <person name="Meng A."/>
            <person name="Brown T."/>
            <person name="Cohen L."/>
        </authorList>
    </citation>
    <scope>NUCLEOTIDE SEQUENCE</scope>
    <source>
        <strain evidence="13">CCMP3105</strain>
    </source>
</reference>
<feature type="transmembrane region" description="Helical" evidence="12">
    <location>
        <begin position="283"/>
        <end position="299"/>
    </location>
</feature>
<evidence type="ECO:0000256" key="1">
    <source>
        <dbReference type="ARBA" id="ARBA00003019"/>
    </source>
</evidence>
<dbReference type="EMBL" id="HBNR01020734">
    <property type="protein sequence ID" value="CAE4574154.1"/>
    <property type="molecule type" value="Transcribed_RNA"/>
</dbReference>
<evidence type="ECO:0000256" key="8">
    <source>
        <dbReference type="ARBA" id="ARBA00023065"/>
    </source>
</evidence>
<evidence type="ECO:0000256" key="2">
    <source>
        <dbReference type="ARBA" id="ARBA00004651"/>
    </source>
</evidence>
<evidence type="ECO:0000256" key="6">
    <source>
        <dbReference type="ARBA" id="ARBA00022692"/>
    </source>
</evidence>
<dbReference type="Pfam" id="PF05631">
    <property type="entry name" value="MFS_5"/>
    <property type="match status" value="1"/>
</dbReference>
<keyword evidence="7 12" id="KW-1133">Transmembrane helix</keyword>
<dbReference type="GO" id="GO:0005886">
    <property type="term" value="C:plasma membrane"/>
    <property type="evidence" value="ECO:0007669"/>
    <property type="project" value="UniProtKB-SubCell"/>
</dbReference>
<dbReference type="GO" id="GO:0015098">
    <property type="term" value="F:molybdate ion transmembrane transporter activity"/>
    <property type="evidence" value="ECO:0007669"/>
    <property type="project" value="InterPro"/>
</dbReference>
<evidence type="ECO:0000256" key="5">
    <source>
        <dbReference type="ARBA" id="ARBA00022475"/>
    </source>
</evidence>
<dbReference type="AlphaFoldDB" id="A0A7S4Q6T8"/>
<evidence type="ECO:0000256" key="9">
    <source>
        <dbReference type="ARBA" id="ARBA00023136"/>
    </source>
</evidence>
<dbReference type="InterPro" id="IPR008509">
    <property type="entry name" value="MOT2/MFSD5"/>
</dbReference>
<evidence type="ECO:0000256" key="12">
    <source>
        <dbReference type="SAM" id="Phobius"/>
    </source>
</evidence>
<feature type="transmembrane region" description="Helical" evidence="12">
    <location>
        <begin position="334"/>
        <end position="355"/>
    </location>
</feature>
<feature type="transmembrane region" description="Helical" evidence="12">
    <location>
        <begin position="311"/>
        <end position="328"/>
    </location>
</feature>
<dbReference type="PANTHER" id="PTHR23516:SF1">
    <property type="entry name" value="MOLYBDATE-ANION TRANSPORTER"/>
    <property type="match status" value="1"/>
</dbReference>
<evidence type="ECO:0000256" key="7">
    <source>
        <dbReference type="ARBA" id="ARBA00022989"/>
    </source>
</evidence>
<keyword evidence="9 12" id="KW-0472">Membrane</keyword>
<dbReference type="GO" id="GO:0006811">
    <property type="term" value="P:monoatomic ion transport"/>
    <property type="evidence" value="ECO:0007669"/>
    <property type="project" value="UniProtKB-KW"/>
</dbReference>
<dbReference type="SUPFAM" id="SSF103473">
    <property type="entry name" value="MFS general substrate transporter"/>
    <property type="match status" value="1"/>
</dbReference>
<protein>
    <recommendedName>
        <fullName evidence="3">Molybdate-anion transporter</fullName>
    </recommendedName>
    <alternativeName>
        <fullName evidence="10">Major facilitator superfamily domain-containing protein 5</fullName>
    </alternativeName>
    <alternativeName>
        <fullName evidence="11">Molybdate transporter 2 homolog</fullName>
    </alternativeName>
</protein>
<feature type="transmembrane region" description="Helical" evidence="12">
    <location>
        <begin position="250"/>
        <end position="271"/>
    </location>
</feature>
<keyword evidence="6 12" id="KW-0812">Transmembrane</keyword>
<evidence type="ECO:0000256" key="10">
    <source>
        <dbReference type="ARBA" id="ARBA00030646"/>
    </source>
</evidence>
<feature type="transmembrane region" description="Helical" evidence="12">
    <location>
        <begin position="83"/>
        <end position="104"/>
    </location>
</feature>
<keyword evidence="4" id="KW-0813">Transport</keyword>
<keyword evidence="8" id="KW-0406">Ion transport</keyword>
<organism evidence="13">
    <name type="scientific">Alexandrium monilatum</name>
    <dbReference type="NCBI Taxonomy" id="311494"/>
    <lineage>
        <taxon>Eukaryota</taxon>
        <taxon>Sar</taxon>
        <taxon>Alveolata</taxon>
        <taxon>Dinophyceae</taxon>
        <taxon>Gonyaulacales</taxon>
        <taxon>Pyrocystaceae</taxon>
        <taxon>Alexandrium</taxon>
    </lineage>
</organism>
<feature type="transmembrane region" description="Helical" evidence="12">
    <location>
        <begin position="141"/>
        <end position="160"/>
    </location>
</feature>
<name>A0A7S4Q6T8_9DINO</name>
<comment type="subcellular location">
    <subcellularLocation>
        <location evidence="2">Cell membrane</location>
        <topology evidence="2">Multi-pass membrane protein</topology>
    </subcellularLocation>
</comment>
<keyword evidence="5" id="KW-1003">Cell membrane</keyword>
<accession>A0A7S4Q6T8</accession>
<dbReference type="PANTHER" id="PTHR23516">
    <property type="entry name" value="SAM (S-ADENOSYL METHIONINE) TRANSPORTER"/>
    <property type="match status" value="1"/>
</dbReference>
<dbReference type="Gene3D" id="1.20.1250.20">
    <property type="entry name" value="MFS general substrate transporter like domains"/>
    <property type="match status" value="1"/>
</dbReference>
<evidence type="ECO:0000256" key="11">
    <source>
        <dbReference type="ARBA" id="ARBA00032555"/>
    </source>
</evidence>
<evidence type="ECO:0000256" key="3">
    <source>
        <dbReference type="ARBA" id="ARBA00021242"/>
    </source>
</evidence>
<sequence>MGPRTSLALGGRAKGRPAMARDVVGADCTGSGGAVVPEKRSSEYARFRRSYLMAFLCAASSDWLKGPYIYRFYEARGFQPQEITVLFAAGYLSSAFFGVVAGVLTDALGRRRMCLCFCALYTLHCALHAAEGFWLLLLARAVSGVATALLFSAFEAWLVAEHGRQFPERANELAGVFATQTQGNALAAVASGVAAQLAVLAMGYAGPFAVATPLLALCAREVRKWPENAGNGQRDPREVLRAALAGMNSVVARVGLLQCLFEGSMHVFVFLWTPCLQRSGHSVPHGLVFSLYMLCMMAGGRQCAGRFRPPLGWVFAVAAACLIAPRVSEGLWGNLAAFCCFEWCVGCYFPQIAVLRSRHLSNESRGATITLFRVPFNCIVVAVLVYGRALPPQAMLSFASGALACGALACWSLPKEASVGGSGPDAAKAD</sequence>
<comment type="function">
    <text evidence="1">Mediates high-affinity intracellular uptake of the rare oligo-element molybdenum.</text>
</comment>
<dbReference type="InterPro" id="IPR036259">
    <property type="entry name" value="MFS_trans_sf"/>
</dbReference>
<evidence type="ECO:0000313" key="13">
    <source>
        <dbReference type="EMBL" id="CAE4574154.1"/>
    </source>
</evidence>
<evidence type="ECO:0000256" key="4">
    <source>
        <dbReference type="ARBA" id="ARBA00022448"/>
    </source>
</evidence>
<feature type="transmembrane region" description="Helical" evidence="12">
    <location>
        <begin position="367"/>
        <end position="387"/>
    </location>
</feature>
<gene>
    <name evidence="13" type="ORF">AMON00008_LOCUS13773</name>
</gene>
<proteinExistence type="predicted"/>